<dbReference type="InterPro" id="IPR036396">
    <property type="entry name" value="Cyt_P450_sf"/>
</dbReference>
<dbReference type="InterPro" id="IPR017972">
    <property type="entry name" value="Cyt_P450_CS"/>
</dbReference>
<dbReference type="Gene3D" id="1.10.630.10">
    <property type="entry name" value="Cytochrome P450"/>
    <property type="match status" value="1"/>
</dbReference>
<evidence type="ECO:0000256" key="2">
    <source>
        <dbReference type="ARBA" id="ARBA00022723"/>
    </source>
</evidence>
<comment type="similarity">
    <text evidence="1 6">Belongs to the cytochrome P450 family.</text>
</comment>
<feature type="non-terminal residue" evidence="7">
    <location>
        <position position="1"/>
    </location>
</feature>
<evidence type="ECO:0000256" key="4">
    <source>
        <dbReference type="ARBA" id="ARBA00023033"/>
    </source>
</evidence>
<keyword evidence="6" id="KW-0560">Oxidoreductase</keyword>
<comment type="caution">
    <text evidence="7">The sequence shown here is derived from an EMBL/GenBank/DDBJ whole genome shotgun (WGS) entry which is preliminary data.</text>
</comment>
<dbReference type="Pfam" id="PF00067">
    <property type="entry name" value="p450"/>
    <property type="match status" value="1"/>
</dbReference>
<gene>
    <name evidence="7" type="ORF">PFISCL1PPCAC_7369</name>
</gene>
<protein>
    <recommendedName>
        <fullName evidence="9">Cytochrome P450</fullName>
    </recommendedName>
</protein>
<dbReference type="Proteomes" id="UP001432322">
    <property type="component" value="Unassembled WGS sequence"/>
</dbReference>
<dbReference type="FunFam" id="1.10.630.10:FF:000122">
    <property type="entry name" value="Cytochrome P450"/>
    <property type="match status" value="1"/>
</dbReference>
<feature type="binding site" description="axial binding residue" evidence="5">
    <location>
        <position position="442"/>
    </location>
    <ligand>
        <name>heme</name>
        <dbReference type="ChEBI" id="CHEBI:30413"/>
    </ligand>
    <ligandPart>
        <name>Fe</name>
        <dbReference type="ChEBI" id="CHEBI:18248"/>
    </ligandPart>
</feature>
<dbReference type="GO" id="GO:0016712">
    <property type="term" value="F:oxidoreductase activity, acting on paired donors, with incorporation or reduction of molecular oxygen, reduced flavin or flavoprotein as one donor, and incorporation of one atom of oxygen"/>
    <property type="evidence" value="ECO:0007669"/>
    <property type="project" value="TreeGrafter"/>
</dbReference>
<proteinExistence type="inferred from homology"/>
<keyword evidence="4 6" id="KW-0503">Monooxygenase</keyword>
<dbReference type="EMBL" id="BTSY01000002">
    <property type="protein sequence ID" value="GMT16072.1"/>
    <property type="molecule type" value="Genomic_DNA"/>
</dbReference>
<keyword evidence="5 6" id="KW-0349">Heme</keyword>
<dbReference type="InterPro" id="IPR002401">
    <property type="entry name" value="Cyt_P450_E_grp-I"/>
</dbReference>
<evidence type="ECO:0000256" key="5">
    <source>
        <dbReference type="PIRSR" id="PIRSR602401-1"/>
    </source>
</evidence>
<dbReference type="GO" id="GO:0005737">
    <property type="term" value="C:cytoplasm"/>
    <property type="evidence" value="ECO:0007669"/>
    <property type="project" value="TreeGrafter"/>
</dbReference>
<keyword evidence="2 5" id="KW-0479">Metal-binding</keyword>
<dbReference type="GO" id="GO:0006082">
    <property type="term" value="P:organic acid metabolic process"/>
    <property type="evidence" value="ECO:0007669"/>
    <property type="project" value="TreeGrafter"/>
</dbReference>
<dbReference type="AlphaFoldDB" id="A0AAV5V8W8"/>
<name>A0AAV5V8W8_9BILA</name>
<dbReference type="GO" id="GO:0005506">
    <property type="term" value="F:iron ion binding"/>
    <property type="evidence" value="ECO:0007669"/>
    <property type="project" value="InterPro"/>
</dbReference>
<dbReference type="GO" id="GO:0006805">
    <property type="term" value="P:xenobiotic metabolic process"/>
    <property type="evidence" value="ECO:0007669"/>
    <property type="project" value="TreeGrafter"/>
</dbReference>
<evidence type="ECO:0000313" key="8">
    <source>
        <dbReference type="Proteomes" id="UP001432322"/>
    </source>
</evidence>
<dbReference type="GO" id="GO:0020037">
    <property type="term" value="F:heme binding"/>
    <property type="evidence" value="ECO:0007669"/>
    <property type="project" value="InterPro"/>
</dbReference>
<accession>A0AAV5V8W8</accession>
<keyword evidence="8" id="KW-1185">Reference proteome</keyword>
<reference evidence="7" key="1">
    <citation type="submission" date="2023-10" db="EMBL/GenBank/DDBJ databases">
        <title>Genome assembly of Pristionchus species.</title>
        <authorList>
            <person name="Yoshida K."/>
            <person name="Sommer R.J."/>
        </authorList>
    </citation>
    <scope>NUCLEOTIDE SEQUENCE</scope>
    <source>
        <strain evidence="7">RS5133</strain>
    </source>
</reference>
<dbReference type="PANTHER" id="PTHR24300:SF338">
    <property type="entry name" value="CYTOCHROME P450 CYP36A1-RELATED"/>
    <property type="match status" value="1"/>
</dbReference>
<evidence type="ECO:0000256" key="1">
    <source>
        <dbReference type="ARBA" id="ARBA00010617"/>
    </source>
</evidence>
<evidence type="ECO:0000313" key="7">
    <source>
        <dbReference type="EMBL" id="GMT16072.1"/>
    </source>
</evidence>
<dbReference type="SUPFAM" id="SSF48264">
    <property type="entry name" value="Cytochrome P450"/>
    <property type="match status" value="1"/>
</dbReference>
<feature type="non-terminal residue" evidence="7">
    <location>
        <position position="471"/>
    </location>
</feature>
<dbReference type="InterPro" id="IPR050182">
    <property type="entry name" value="Cytochrome_P450_fam2"/>
</dbReference>
<evidence type="ECO:0000256" key="3">
    <source>
        <dbReference type="ARBA" id="ARBA00023004"/>
    </source>
</evidence>
<dbReference type="PRINTS" id="PR00385">
    <property type="entry name" value="P450"/>
</dbReference>
<dbReference type="PANTHER" id="PTHR24300">
    <property type="entry name" value="CYTOCHROME P450 508A4-RELATED"/>
    <property type="match status" value="1"/>
</dbReference>
<keyword evidence="3 5" id="KW-0408">Iron</keyword>
<dbReference type="PROSITE" id="PS00086">
    <property type="entry name" value="CYTOCHROME_P450"/>
    <property type="match status" value="1"/>
</dbReference>
<evidence type="ECO:0000256" key="6">
    <source>
        <dbReference type="RuleBase" id="RU000461"/>
    </source>
</evidence>
<sequence length="471" mass="54220">INIFRMLLILALLLLVAVVIYCFGINRILGLPPGPPPLPLIGNMLSFQWEIDQVLLKWKAKYGRIFTVWLPYPMIVIGDHKLLQEHVVKDGDVFIGRKNPEQLMDITFGGLYGLLFEDNSIVKEQRRFALRSLHNIGVGSKVAEDTVHNYAHEVVTRWRNCGDAPVDVTDNIMRAVGNIVWNITFGNTLEFENPLLIKFRELQQEQLPKMGGPFMMFIELFPFLRNFDRFFGSPVKQLKQMSEEMNQFPRNAIEATRVAFNADNQPNSYVEAFLGEMKRREEAGIDMGKGFIIKGIYRHESVITSAFDTTVSVLRICILLLVNNPECQRKLQEEMDERIGTRRILYEDQKLLPYSCAFIQEVYRTSNLLPLNFLRQTMQDTEIEGIPIRAGTAILPQFSMVHSDPNEFERPLYFCPERHINEHGQFVKDPRITPFSVGKRACLGESLARMEIFVMLTSFVQNCHFAPVNKV</sequence>
<dbReference type="InterPro" id="IPR001128">
    <property type="entry name" value="Cyt_P450"/>
</dbReference>
<organism evidence="7 8">
    <name type="scientific">Pristionchus fissidentatus</name>
    <dbReference type="NCBI Taxonomy" id="1538716"/>
    <lineage>
        <taxon>Eukaryota</taxon>
        <taxon>Metazoa</taxon>
        <taxon>Ecdysozoa</taxon>
        <taxon>Nematoda</taxon>
        <taxon>Chromadorea</taxon>
        <taxon>Rhabditida</taxon>
        <taxon>Rhabditina</taxon>
        <taxon>Diplogasteromorpha</taxon>
        <taxon>Diplogasteroidea</taxon>
        <taxon>Neodiplogasteridae</taxon>
        <taxon>Pristionchus</taxon>
    </lineage>
</organism>
<dbReference type="PRINTS" id="PR00463">
    <property type="entry name" value="EP450I"/>
</dbReference>
<comment type="cofactor">
    <cofactor evidence="5">
        <name>heme</name>
        <dbReference type="ChEBI" id="CHEBI:30413"/>
    </cofactor>
</comment>
<evidence type="ECO:0008006" key="9">
    <source>
        <dbReference type="Google" id="ProtNLM"/>
    </source>
</evidence>